<keyword evidence="3" id="KW-1185">Reference proteome</keyword>
<evidence type="ECO:0000313" key="3">
    <source>
        <dbReference type="Proteomes" id="UP001634394"/>
    </source>
</evidence>
<gene>
    <name evidence="2" type="ORF">ACJMK2_000417</name>
</gene>
<feature type="transmembrane region" description="Helical" evidence="1">
    <location>
        <begin position="20"/>
        <end position="45"/>
    </location>
</feature>
<name>A0ABD3XPB1_SINWO</name>
<protein>
    <submittedName>
        <fullName evidence="2">Uncharacterized protein</fullName>
    </submittedName>
</protein>
<dbReference type="AlphaFoldDB" id="A0ABD3XPB1"/>
<keyword evidence="1" id="KW-0472">Membrane</keyword>
<organism evidence="2 3">
    <name type="scientific">Sinanodonta woodiana</name>
    <name type="common">Chinese pond mussel</name>
    <name type="synonym">Anodonta woodiana</name>
    <dbReference type="NCBI Taxonomy" id="1069815"/>
    <lineage>
        <taxon>Eukaryota</taxon>
        <taxon>Metazoa</taxon>
        <taxon>Spiralia</taxon>
        <taxon>Lophotrochozoa</taxon>
        <taxon>Mollusca</taxon>
        <taxon>Bivalvia</taxon>
        <taxon>Autobranchia</taxon>
        <taxon>Heteroconchia</taxon>
        <taxon>Palaeoheterodonta</taxon>
        <taxon>Unionida</taxon>
        <taxon>Unionoidea</taxon>
        <taxon>Unionidae</taxon>
        <taxon>Unioninae</taxon>
        <taxon>Sinanodonta</taxon>
    </lineage>
</organism>
<proteinExistence type="predicted"/>
<keyword evidence="1" id="KW-0812">Transmembrane</keyword>
<dbReference type="EMBL" id="JBJQND010000001">
    <property type="protein sequence ID" value="KAL3888034.1"/>
    <property type="molecule type" value="Genomic_DNA"/>
</dbReference>
<comment type="caution">
    <text evidence="2">The sequence shown here is derived from an EMBL/GenBank/DDBJ whole genome shotgun (WGS) entry which is preliminary data.</text>
</comment>
<evidence type="ECO:0000256" key="1">
    <source>
        <dbReference type="SAM" id="Phobius"/>
    </source>
</evidence>
<accession>A0ABD3XPB1</accession>
<evidence type="ECO:0000313" key="2">
    <source>
        <dbReference type="EMBL" id="KAL3888034.1"/>
    </source>
</evidence>
<dbReference type="Proteomes" id="UP001634394">
    <property type="component" value="Unassembled WGS sequence"/>
</dbReference>
<reference evidence="2 3" key="1">
    <citation type="submission" date="2024-11" db="EMBL/GenBank/DDBJ databases">
        <title>Chromosome-level genome assembly of the freshwater bivalve Anodonta woodiana.</title>
        <authorList>
            <person name="Chen X."/>
        </authorList>
    </citation>
    <scope>NUCLEOTIDE SEQUENCE [LARGE SCALE GENOMIC DNA]</scope>
    <source>
        <strain evidence="2">MN2024</strain>
        <tissue evidence="2">Gills</tissue>
    </source>
</reference>
<keyword evidence="1" id="KW-1133">Transmembrane helix</keyword>
<sequence length="127" mass="13734">MSFFLSYSYTSYSSSSPHVSIGSIVEYVFGSFTGLGILIVILRCCCAAINYASRQTETVLQPSHTAMQTFIVNPCAISQGQTVTPAQQEAVGYAFPSAGPPPQYVQHQNVSEKKADLACHSPQEAKY</sequence>